<accession>A0A0B1SKD0</accession>
<proteinExistence type="inferred from homology"/>
<dbReference type="InterPro" id="IPR033121">
    <property type="entry name" value="PEPTIDASE_A1"/>
</dbReference>
<keyword evidence="4" id="KW-1185">Reference proteome</keyword>
<dbReference type="SUPFAM" id="SSF50630">
    <property type="entry name" value="Acid proteases"/>
    <property type="match status" value="1"/>
</dbReference>
<evidence type="ECO:0000313" key="4">
    <source>
        <dbReference type="Proteomes" id="UP000053660"/>
    </source>
</evidence>
<dbReference type="PROSITE" id="PS51767">
    <property type="entry name" value="PEPTIDASE_A1"/>
    <property type="match status" value="1"/>
</dbReference>
<dbReference type="GO" id="GO:0004190">
    <property type="term" value="F:aspartic-type endopeptidase activity"/>
    <property type="evidence" value="ECO:0007669"/>
    <property type="project" value="InterPro"/>
</dbReference>
<dbReference type="EMBL" id="KN564075">
    <property type="protein sequence ID" value="KHJ85394.1"/>
    <property type="molecule type" value="Genomic_DNA"/>
</dbReference>
<dbReference type="Gene3D" id="2.40.70.10">
    <property type="entry name" value="Acid Proteases"/>
    <property type="match status" value="1"/>
</dbReference>
<organism evidence="3 4">
    <name type="scientific">Oesophagostomum dentatum</name>
    <name type="common">Nodular worm</name>
    <dbReference type="NCBI Taxonomy" id="61180"/>
    <lineage>
        <taxon>Eukaryota</taxon>
        <taxon>Metazoa</taxon>
        <taxon>Ecdysozoa</taxon>
        <taxon>Nematoda</taxon>
        <taxon>Chromadorea</taxon>
        <taxon>Rhabditida</taxon>
        <taxon>Rhabditina</taxon>
        <taxon>Rhabditomorpha</taxon>
        <taxon>Strongyloidea</taxon>
        <taxon>Strongylidae</taxon>
        <taxon>Oesophagostomum</taxon>
    </lineage>
</organism>
<feature type="domain" description="Peptidase A1" evidence="2">
    <location>
        <begin position="63"/>
        <end position="153"/>
    </location>
</feature>
<dbReference type="PROSITE" id="PS00141">
    <property type="entry name" value="ASP_PROTEASE"/>
    <property type="match status" value="1"/>
</dbReference>
<name>A0A0B1SKD0_OESDE</name>
<sequence>MELRKVEPIAIKMIQDGTWARYLEGVRKELMPTKLANEGGYIHEVSAFFAEFLLLISYYNNEYLGEITIGDPEQEFEVIVDTGSSNFWIADKSCNNDPQRPEACQNSKCDIGSKQFFQRFAYVDFFPKILLALDKRGRCCKWRESLEVSHEYN</sequence>
<dbReference type="AlphaFoldDB" id="A0A0B1SKD0"/>
<dbReference type="PANTHER" id="PTHR47966">
    <property type="entry name" value="BETA-SITE APP-CLEAVING ENZYME, ISOFORM A-RELATED"/>
    <property type="match status" value="1"/>
</dbReference>
<dbReference type="Proteomes" id="UP000053660">
    <property type="component" value="Unassembled WGS sequence"/>
</dbReference>
<dbReference type="OrthoDB" id="2747330at2759"/>
<protein>
    <recommendedName>
        <fullName evidence="2">Peptidase A1 domain-containing protein</fullName>
    </recommendedName>
</protein>
<dbReference type="InterPro" id="IPR001969">
    <property type="entry name" value="Aspartic_peptidase_AS"/>
</dbReference>
<evidence type="ECO:0000259" key="2">
    <source>
        <dbReference type="PROSITE" id="PS51767"/>
    </source>
</evidence>
<dbReference type="Pfam" id="PF00026">
    <property type="entry name" value="Asp"/>
    <property type="match status" value="1"/>
</dbReference>
<evidence type="ECO:0000256" key="1">
    <source>
        <dbReference type="ARBA" id="ARBA00007447"/>
    </source>
</evidence>
<dbReference type="InterPro" id="IPR021109">
    <property type="entry name" value="Peptidase_aspartic_dom_sf"/>
</dbReference>
<dbReference type="InterPro" id="IPR001461">
    <property type="entry name" value="Aspartic_peptidase_A1"/>
</dbReference>
<dbReference type="GO" id="GO:0006508">
    <property type="term" value="P:proteolysis"/>
    <property type="evidence" value="ECO:0007669"/>
    <property type="project" value="InterPro"/>
</dbReference>
<gene>
    <name evidence="3" type="ORF">OESDEN_14882</name>
</gene>
<evidence type="ECO:0000313" key="3">
    <source>
        <dbReference type="EMBL" id="KHJ85394.1"/>
    </source>
</evidence>
<comment type="similarity">
    <text evidence="1">Belongs to the peptidase A1 family.</text>
</comment>
<dbReference type="PANTHER" id="PTHR47966:SF51">
    <property type="entry name" value="BETA-SITE APP-CLEAVING ENZYME, ISOFORM A-RELATED"/>
    <property type="match status" value="1"/>
</dbReference>
<reference evidence="3 4" key="1">
    <citation type="submission" date="2014-03" db="EMBL/GenBank/DDBJ databases">
        <title>Draft genome of the hookworm Oesophagostomum dentatum.</title>
        <authorList>
            <person name="Mitreva M."/>
        </authorList>
    </citation>
    <scope>NUCLEOTIDE SEQUENCE [LARGE SCALE GENOMIC DNA]</scope>
    <source>
        <strain evidence="3 4">OD-Hann</strain>
    </source>
</reference>